<dbReference type="EMBL" id="BAABIB010000062">
    <property type="protein sequence ID" value="GAA5162523.1"/>
    <property type="molecule type" value="Genomic_DNA"/>
</dbReference>
<dbReference type="InterPro" id="IPR027417">
    <property type="entry name" value="P-loop_NTPase"/>
</dbReference>
<organism evidence="1 2">
    <name type="scientific">Amycolatopsis dongchuanensis</name>
    <dbReference type="NCBI Taxonomy" id="1070866"/>
    <lineage>
        <taxon>Bacteria</taxon>
        <taxon>Bacillati</taxon>
        <taxon>Actinomycetota</taxon>
        <taxon>Actinomycetes</taxon>
        <taxon>Pseudonocardiales</taxon>
        <taxon>Pseudonocardiaceae</taxon>
        <taxon>Amycolatopsis</taxon>
    </lineage>
</organism>
<reference evidence="2" key="1">
    <citation type="journal article" date="2019" name="Int. J. Syst. Evol. Microbiol.">
        <title>The Global Catalogue of Microorganisms (GCM) 10K type strain sequencing project: providing services to taxonomists for standard genome sequencing and annotation.</title>
        <authorList>
            <consortium name="The Broad Institute Genomics Platform"/>
            <consortium name="The Broad Institute Genome Sequencing Center for Infectious Disease"/>
            <person name="Wu L."/>
            <person name="Ma J."/>
        </authorList>
    </citation>
    <scope>NUCLEOTIDE SEQUENCE [LARGE SCALE GENOMIC DNA]</scope>
    <source>
        <strain evidence="2">JCM 18054</strain>
    </source>
</reference>
<dbReference type="SUPFAM" id="SSF52540">
    <property type="entry name" value="P-loop containing nucleoside triphosphate hydrolases"/>
    <property type="match status" value="1"/>
</dbReference>
<protein>
    <submittedName>
        <fullName evidence="1">ATP-binding protein</fullName>
    </submittedName>
</protein>
<dbReference type="Proteomes" id="UP001500192">
    <property type="component" value="Unassembled WGS sequence"/>
</dbReference>
<dbReference type="RefSeq" id="WP_346053981.1">
    <property type="nucleotide sequence ID" value="NZ_BAABIB010000062.1"/>
</dbReference>
<gene>
    <name evidence="1" type="ORF">GCM10023214_29340</name>
</gene>
<name>A0ABP9QIM5_9PSEU</name>
<comment type="caution">
    <text evidence="1">The sequence shown here is derived from an EMBL/GenBank/DDBJ whole genome shotgun (WGS) entry which is preliminary data.</text>
</comment>
<keyword evidence="2" id="KW-1185">Reference proteome</keyword>
<accession>A0ABP9QIM5</accession>
<sequence>MSTTSSTAERLGDAVEAGRDRGFVGRGPELAAFRAALAGTAPPIHHVHGPGGIGKSMLLRRYAREARRAGRRVLELDGKSGEKAASPIAAVGDAVRDPALVLLVDHLNLCDVKGTREQEWLLTQLPVGVVVVVASREPPEPPAVADPGWAKLVRVTALGNLAPAEAVEVLAAHGVPAARHQDVLSFAGGNPLALALAARAAARDDGTPWTPDQDLVATLLPQLVGEIPSPRHRRALEICAHARFTSEALLRELLGEDAPLLFEWLRAQPFVESHPDGLFPHDAVREVVEADLRWRDPDSFADLHAQVREHVFQQLRVAPENRLRQSVSALGHLYRRDRPLAKWLDEDEVSDEPYAPEHREAVLELVRRTEGDSSATASWLDRQPGAFRLTGTGEITGFSAWLRLTDPDETDPVIAAIWRHARENAPVRPGEHLGVARFHGSRWRVLGEVLRSSNLAWSYVVLPDDGDWDSCLAELGWPRIDAGEHGYAVFAHDWRAQPAAAWLAERSRAMLSGQVVTREPLARQDNLVVLSREEFDAAVRDALRTFRRPVANPLDRSRVLVESGHSLPELLTYAADALLGERGGDKLHRAVTVTYFKAVPTQEAAAERLGVPFSTYRRHLAAAVRRMSELLWHHELTGTPVLTNRPSPRTS</sequence>
<keyword evidence="1" id="KW-0067">ATP-binding</keyword>
<proteinExistence type="predicted"/>
<dbReference type="GO" id="GO:0005524">
    <property type="term" value="F:ATP binding"/>
    <property type="evidence" value="ECO:0007669"/>
    <property type="project" value="UniProtKB-KW"/>
</dbReference>
<evidence type="ECO:0000313" key="2">
    <source>
        <dbReference type="Proteomes" id="UP001500192"/>
    </source>
</evidence>
<keyword evidence="1" id="KW-0547">Nucleotide-binding</keyword>
<evidence type="ECO:0000313" key="1">
    <source>
        <dbReference type="EMBL" id="GAA5162523.1"/>
    </source>
</evidence>